<keyword evidence="3" id="KW-1185">Reference proteome</keyword>
<evidence type="ECO:0000256" key="1">
    <source>
        <dbReference type="SAM" id="MobiDB-lite"/>
    </source>
</evidence>
<organism evidence="2 3">
    <name type="scientific">Deinococcus arenae</name>
    <dbReference type="NCBI Taxonomy" id="1452751"/>
    <lineage>
        <taxon>Bacteria</taxon>
        <taxon>Thermotogati</taxon>
        <taxon>Deinococcota</taxon>
        <taxon>Deinococci</taxon>
        <taxon>Deinococcales</taxon>
        <taxon>Deinococcaceae</taxon>
        <taxon>Deinococcus</taxon>
    </lineage>
</organism>
<dbReference type="Proteomes" id="UP000600547">
    <property type="component" value="Unassembled WGS sequence"/>
</dbReference>
<dbReference type="AlphaFoldDB" id="A0A8H9GR28"/>
<accession>A0A8H9GR28</accession>
<reference evidence="3" key="1">
    <citation type="journal article" date="2019" name="Int. J. Syst. Evol. Microbiol.">
        <title>The Global Catalogue of Microorganisms (GCM) 10K type strain sequencing project: providing services to taxonomists for standard genome sequencing and annotation.</title>
        <authorList>
            <consortium name="The Broad Institute Genomics Platform"/>
            <consortium name="The Broad Institute Genome Sequencing Center for Infectious Disease"/>
            <person name="Wu L."/>
            <person name="Ma J."/>
        </authorList>
    </citation>
    <scope>NUCLEOTIDE SEQUENCE [LARGE SCALE GENOMIC DNA]</scope>
    <source>
        <strain evidence="3">JCM 31047</strain>
    </source>
</reference>
<evidence type="ECO:0000313" key="3">
    <source>
        <dbReference type="Proteomes" id="UP000600547"/>
    </source>
</evidence>
<evidence type="ECO:0000313" key="2">
    <source>
        <dbReference type="EMBL" id="GGM47793.1"/>
    </source>
</evidence>
<sequence length="219" mass="24732">MSHDVDTSIQPGSYPEHVARKPRSRLVDRSEYYEITGRLQHYACFHCRKTFKQGFPRSGEATLCPQCRQPMTNMGTDFKAPAQREHRQWQKVQQLAQAGVRFFPVSGRGTPGDRPATLAEVPAFLRRVKPPSAGQRDLERPSSTTSPAPREGRVITQGQAPHQQFWFLGRLLTPGMTLEVWHQGAWRRGTLARGQGNIIRTALGPVPLTPTTRLRWPTT</sequence>
<gene>
    <name evidence="2" type="ORF">GCM10008956_25000</name>
</gene>
<comment type="caution">
    <text evidence="2">The sequence shown here is derived from an EMBL/GenBank/DDBJ whole genome shotgun (WGS) entry which is preliminary data.</text>
</comment>
<dbReference type="EMBL" id="BMQG01000008">
    <property type="protein sequence ID" value="GGM47793.1"/>
    <property type="molecule type" value="Genomic_DNA"/>
</dbReference>
<name>A0A8H9GR28_9DEIO</name>
<proteinExistence type="predicted"/>
<feature type="region of interest" description="Disordered" evidence="1">
    <location>
        <begin position="1"/>
        <end position="20"/>
    </location>
</feature>
<feature type="region of interest" description="Disordered" evidence="1">
    <location>
        <begin position="126"/>
        <end position="158"/>
    </location>
</feature>
<protein>
    <submittedName>
        <fullName evidence="2">Uncharacterized protein</fullName>
    </submittedName>
</protein>